<dbReference type="SUPFAM" id="SSF53474">
    <property type="entry name" value="alpha/beta-Hydrolases"/>
    <property type="match status" value="1"/>
</dbReference>
<dbReference type="Proteomes" id="UP000588068">
    <property type="component" value="Unassembled WGS sequence"/>
</dbReference>
<dbReference type="InterPro" id="IPR002925">
    <property type="entry name" value="Dienelactn_hydro"/>
</dbReference>
<keyword evidence="2" id="KW-0378">Hydrolase</keyword>
<dbReference type="GO" id="GO:0008806">
    <property type="term" value="F:carboxymethylenebutenolidase activity"/>
    <property type="evidence" value="ECO:0007669"/>
    <property type="project" value="UniProtKB-EC"/>
</dbReference>
<protein>
    <submittedName>
        <fullName evidence="2">Carboxymethylenebutenolidase</fullName>
        <ecNumber evidence="2">3.1.1.45</ecNumber>
    </submittedName>
</protein>
<dbReference type="AlphaFoldDB" id="A0A841HTM2"/>
<dbReference type="PANTHER" id="PTHR46623:SF10">
    <property type="entry name" value="CARBOXYMETHYLENEBUTENOLIDASE HOMOLOG"/>
    <property type="match status" value="1"/>
</dbReference>
<keyword evidence="3" id="KW-1185">Reference proteome</keyword>
<dbReference type="EMBL" id="JACHHZ010000005">
    <property type="protein sequence ID" value="MBB6095560.1"/>
    <property type="molecule type" value="Genomic_DNA"/>
</dbReference>
<reference evidence="2 3" key="1">
    <citation type="submission" date="2020-08" db="EMBL/GenBank/DDBJ databases">
        <title>Genomic Encyclopedia of Type Strains, Phase IV (KMG-IV): sequencing the most valuable type-strain genomes for metagenomic binning, comparative biology and taxonomic classification.</title>
        <authorList>
            <person name="Goeker M."/>
        </authorList>
    </citation>
    <scope>NUCLEOTIDE SEQUENCE [LARGE SCALE GENOMIC DNA]</scope>
    <source>
        <strain evidence="2 3">DSM 26723</strain>
    </source>
</reference>
<dbReference type="EC" id="3.1.1.45" evidence="2"/>
<proteinExistence type="predicted"/>
<organism evidence="2 3">
    <name type="scientific">Povalibacter uvarum</name>
    <dbReference type="NCBI Taxonomy" id="732238"/>
    <lineage>
        <taxon>Bacteria</taxon>
        <taxon>Pseudomonadati</taxon>
        <taxon>Pseudomonadota</taxon>
        <taxon>Gammaproteobacteria</taxon>
        <taxon>Steroidobacterales</taxon>
        <taxon>Steroidobacteraceae</taxon>
        <taxon>Povalibacter</taxon>
    </lineage>
</organism>
<dbReference type="InterPro" id="IPR051049">
    <property type="entry name" value="Dienelactone_hydrolase-like"/>
</dbReference>
<gene>
    <name evidence="2" type="ORF">HNQ60_004450</name>
</gene>
<name>A0A841HTM2_9GAMM</name>
<dbReference type="PANTHER" id="PTHR46623">
    <property type="entry name" value="CARBOXYMETHYLENEBUTENOLIDASE-RELATED"/>
    <property type="match status" value="1"/>
</dbReference>
<evidence type="ECO:0000313" key="2">
    <source>
        <dbReference type="EMBL" id="MBB6095560.1"/>
    </source>
</evidence>
<comment type="caution">
    <text evidence="2">The sequence shown here is derived from an EMBL/GenBank/DDBJ whole genome shotgun (WGS) entry which is preliminary data.</text>
</comment>
<accession>A0A841HTM2</accession>
<dbReference type="RefSeq" id="WP_184334916.1">
    <property type="nucleotide sequence ID" value="NZ_JACHHZ010000005.1"/>
</dbReference>
<dbReference type="Pfam" id="PF01738">
    <property type="entry name" value="DLH"/>
    <property type="match status" value="1"/>
</dbReference>
<dbReference type="Gene3D" id="3.40.50.1820">
    <property type="entry name" value="alpha/beta hydrolase"/>
    <property type="match status" value="1"/>
</dbReference>
<evidence type="ECO:0000313" key="3">
    <source>
        <dbReference type="Proteomes" id="UP000588068"/>
    </source>
</evidence>
<sequence>MCDNDSMDDMIEYQLRSKELSRRTFGALAVGTGLTAMMPGIANAAETKESEIEIKTADGVCDAYFVHPAKGKHPGVLIWPDIFGLRPTFRQMGKRLAESGYSVLVVNPFYRTKKAPTAPEKANFQDPETRSALMALAGTLSPQTVLTDAKSFIEYLDKQSSVDTKRKIGTTGYCMGGPFTMRTAAAFPERIGAGASFHGGGLVTDKPDSPHLLVGQMKAHYLFAIADNDDKRQPEAKDALREAFAKAKLPAEIEVYPAMHGWCPPDSQVYNEEQAEKAWGRLLALFKEALA</sequence>
<feature type="domain" description="Dienelactone hydrolase" evidence="1">
    <location>
        <begin position="62"/>
        <end position="289"/>
    </location>
</feature>
<dbReference type="InterPro" id="IPR029058">
    <property type="entry name" value="AB_hydrolase_fold"/>
</dbReference>
<evidence type="ECO:0000259" key="1">
    <source>
        <dbReference type="Pfam" id="PF01738"/>
    </source>
</evidence>